<comment type="caution">
    <text evidence="2">The sequence shown here is derived from an EMBL/GenBank/DDBJ whole genome shotgun (WGS) entry which is preliminary data.</text>
</comment>
<evidence type="ECO:0000256" key="1">
    <source>
        <dbReference type="SAM" id="Phobius"/>
    </source>
</evidence>
<feature type="transmembrane region" description="Helical" evidence="1">
    <location>
        <begin position="131"/>
        <end position="151"/>
    </location>
</feature>
<dbReference type="AlphaFoldDB" id="A0ABD3Y1K0"/>
<feature type="transmembrane region" description="Helical" evidence="1">
    <location>
        <begin position="179"/>
        <end position="204"/>
    </location>
</feature>
<name>A0ABD3Y1K0_SINWO</name>
<organism evidence="2 3">
    <name type="scientific">Sinanodonta woodiana</name>
    <name type="common">Chinese pond mussel</name>
    <name type="synonym">Anodonta woodiana</name>
    <dbReference type="NCBI Taxonomy" id="1069815"/>
    <lineage>
        <taxon>Eukaryota</taxon>
        <taxon>Metazoa</taxon>
        <taxon>Spiralia</taxon>
        <taxon>Lophotrochozoa</taxon>
        <taxon>Mollusca</taxon>
        <taxon>Bivalvia</taxon>
        <taxon>Autobranchia</taxon>
        <taxon>Heteroconchia</taxon>
        <taxon>Palaeoheterodonta</taxon>
        <taxon>Unionida</taxon>
        <taxon>Unionoidea</taxon>
        <taxon>Unionidae</taxon>
        <taxon>Unioninae</taxon>
        <taxon>Sinanodonta</taxon>
    </lineage>
</organism>
<feature type="transmembrane region" description="Helical" evidence="1">
    <location>
        <begin position="98"/>
        <end position="119"/>
    </location>
</feature>
<dbReference type="Gene3D" id="1.20.140.150">
    <property type="match status" value="1"/>
</dbReference>
<dbReference type="Proteomes" id="UP001634394">
    <property type="component" value="Unassembled WGS sequence"/>
</dbReference>
<feature type="transmembrane region" description="Helical" evidence="1">
    <location>
        <begin position="12"/>
        <end position="32"/>
    </location>
</feature>
<proteinExistence type="predicted"/>
<sequence>MGFNVMSLARSISAGIGLLAAAIATGAPYWFLVTVKISFDGGATFYDKDLNVGLFYMVKGEDAYKYKDQEDEKLIYMIMLDKVSNAYVLPGMMRVGQIFFALAMFGIVVCFGASTILLLKRYSSVEGELLLSGALTGIAAAAVLGVILPAISTEAEKDVVWNRLPIPKHFQLVEARPNVAIAFALYIAALAALLIIIATIISWIQACILCKHIEEVRYQQLHDESLVEKEVPTFQSYGKNLRPYYAEQGGRGFHSVEI</sequence>
<evidence type="ECO:0000313" key="3">
    <source>
        <dbReference type="Proteomes" id="UP001634394"/>
    </source>
</evidence>
<accession>A0ABD3Y1K0</accession>
<keyword evidence="3" id="KW-1185">Reference proteome</keyword>
<keyword evidence="1" id="KW-0812">Transmembrane</keyword>
<keyword evidence="1" id="KW-1133">Transmembrane helix</keyword>
<dbReference type="EMBL" id="JBJQND010000001">
    <property type="protein sequence ID" value="KAL3892309.1"/>
    <property type="molecule type" value="Genomic_DNA"/>
</dbReference>
<evidence type="ECO:0000313" key="2">
    <source>
        <dbReference type="EMBL" id="KAL3892309.1"/>
    </source>
</evidence>
<reference evidence="2 3" key="1">
    <citation type="submission" date="2024-11" db="EMBL/GenBank/DDBJ databases">
        <title>Chromosome-level genome assembly of the freshwater bivalve Anodonta woodiana.</title>
        <authorList>
            <person name="Chen X."/>
        </authorList>
    </citation>
    <scope>NUCLEOTIDE SEQUENCE [LARGE SCALE GENOMIC DNA]</scope>
    <source>
        <strain evidence="2">MN2024</strain>
        <tissue evidence="2">Gills</tissue>
    </source>
</reference>
<protein>
    <submittedName>
        <fullName evidence="2">Uncharacterized protein</fullName>
    </submittedName>
</protein>
<keyword evidence="1" id="KW-0472">Membrane</keyword>
<gene>
    <name evidence="2" type="ORF">ACJMK2_004526</name>
</gene>